<protein>
    <submittedName>
        <fullName evidence="2">Uncharacterized protein</fullName>
    </submittedName>
</protein>
<keyword evidence="2" id="KW-0614">Plasmid</keyword>
<dbReference type="EMBL" id="CP157677">
    <property type="protein sequence ID" value="XBP72756.1"/>
    <property type="molecule type" value="Genomic_DNA"/>
</dbReference>
<evidence type="ECO:0000313" key="2">
    <source>
        <dbReference type="EMBL" id="XBP72756.1"/>
    </source>
</evidence>
<proteinExistence type="predicted"/>
<dbReference type="RefSeq" id="WP_349282496.1">
    <property type="nucleotide sequence ID" value="NZ_CBCSCU010000073.1"/>
</dbReference>
<reference evidence="2" key="1">
    <citation type="submission" date="2024-05" db="EMBL/GenBank/DDBJ databases">
        <authorList>
            <person name="Bunk B."/>
            <person name="Swiderski J."/>
            <person name="Sproer C."/>
            <person name="Thiel V."/>
        </authorList>
    </citation>
    <scope>NUCLEOTIDE SEQUENCE</scope>
    <source>
        <strain evidence="2">DSM 17735</strain>
        <plasmid evidence="2">p2</plasmid>
    </source>
</reference>
<geneLocation type="plasmid" evidence="2">
    <name>p2</name>
</geneLocation>
<name>A0AAU7LYT5_9BURK</name>
<organism evidence="2">
    <name type="scientific">Polaromonas hydrogenivorans</name>
    <dbReference type="NCBI Taxonomy" id="335476"/>
    <lineage>
        <taxon>Bacteria</taxon>
        <taxon>Pseudomonadati</taxon>
        <taxon>Pseudomonadota</taxon>
        <taxon>Betaproteobacteria</taxon>
        <taxon>Burkholderiales</taxon>
        <taxon>Comamonadaceae</taxon>
        <taxon>Polaromonas</taxon>
    </lineage>
</organism>
<accession>A0AAU7LYT5</accession>
<evidence type="ECO:0000313" key="1">
    <source>
        <dbReference type="EMBL" id="XBP72735.1"/>
    </source>
</evidence>
<sequence>MSHLERSPVKAELDRLTMKFFHAMSFEFGEAPSHASIAALFIERGLLIINVGSTPEISSVQEFIAPREALVSSGMLTRFHESEILGIHRDLRQRGASIQCLCQVWHIERKAVRSPRDDLHAVCQHAWRLENACHGVGRREARSFYRQGDGAFKVKNTEAASN</sequence>
<gene>
    <name evidence="1" type="ORF">ABLV49_23265</name>
    <name evidence="2" type="ORF">ABLV49_23425</name>
</gene>
<dbReference type="AlphaFoldDB" id="A0AAU7LYT5"/>
<dbReference type="EMBL" id="CP157677">
    <property type="protein sequence ID" value="XBP72735.1"/>
    <property type="molecule type" value="Genomic_DNA"/>
</dbReference>